<evidence type="ECO:0000256" key="1">
    <source>
        <dbReference type="ARBA" id="ARBA00006336"/>
    </source>
</evidence>
<organism evidence="4 5">
    <name type="scientific">Monosporascus ibericus</name>
    <dbReference type="NCBI Taxonomy" id="155417"/>
    <lineage>
        <taxon>Eukaryota</taxon>
        <taxon>Fungi</taxon>
        <taxon>Dikarya</taxon>
        <taxon>Ascomycota</taxon>
        <taxon>Pezizomycotina</taxon>
        <taxon>Sordariomycetes</taxon>
        <taxon>Xylariomycetidae</taxon>
        <taxon>Xylariales</taxon>
        <taxon>Xylariales incertae sedis</taxon>
        <taxon>Monosporascus</taxon>
    </lineage>
</organism>
<feature type="domain" description="Isochorismatase-like" evidence="3">
    <location>
        <begin position="135"/>
        <end position="203"/>
    </location>
</feature>
<dbReference type="Pfam" id="PF00857">
    <property type="entry name" value="Isochorismatase"/>
    <property type="match status" value="1"/>
</dbReference>
<gene>
    <name evidence="4" type="ORF">DL764_001619</name>
</gene>
<dbReference type="InterPro" id="IPR036380">
    <property type="entry name" value="Isochorismatase-like_sf"/>
</dbReference>
<dbReference type="OrthoDB" id="1739143at2759"/>
<evidence type="ECO:0000313" key="5">
    <source>
        <dbReference type="Proteomes" id="UP000293360"/>
    </source>
</evidence>
<dbReference type="GO" id="GO:0016787">
    <property type="term" value="F:hydrolase activity"/>
    <property type="evidence" value="ECO:0007669"/>
    <property type="project" value="UniProtKB-KW"/>
</dbReference>
<comment type="similarity">
    <text evidence="1">Belongs to the isochorismatase family.</text>
</comment>
<accession>A0A4Q4TTP3</accession>
<name>A0A4Q4TTP3_9PEZI</name>
<sequence length="210" mass="22591">MSSNDPSKPSSYPPSKTALLLLDYQYVLVNMIQDSERKEKLLKSAKKLLATARKNHVAIVHCLMDTNKDPPATSKVTEQWLSVHKPALSANPILAAEYSDLAIVGLAPEGGHENTSLRPPGYRSALVAEGMLPLLREQLGVTHLILGGIATSGAVLGTATHATDLDFVVTVVEDACWDPNQQVHRALIDTVIPTLAWVSEVEEAVGHMTG</sequence>
<evidence type="ECO:0000256" key="2">
    <source>
        <dbReference type="ARBA" id="ARBA00022801"/>
    </source>
</evidence>
<dbReference type="EMBL" id="QJNU01000053">
    <property type="protein sequence ID" value="RYP08863.1"/>
    <property type="molecule type" value="Genomic_DNA"/>
</dbReference>
<comment type="caution">
    <text evidence="4">The sequence shown here is derived from an EMBL/GenBank/DDBJ whole genome shotgun (WGS) entry which is preliminary data.</text>
</comment>
<keyword evidence="5" id="KW-1185">Reference proteome</keyword>
<dbReference type="InterPro" id="IPR050272">
    <property type="entry name" value="Isochorismatase-like_hydrls"/>
</dbReference>
<evidence type="ECO:0000313" key="4">
    <source>
        <dbReference type="EMBL" id="RYP08863.1"/>
    </source>
</evidence>
<dbReference type="Proteomes" id="UP000293360">
    <property type="component" value="Unassembled WGS sequence"/>
</dbReference>
<proteinExistence type="inferred from homology"/>
<dbReference type="SUPFAM" id="SSF52499">
    <property type="entry name" value="Isochorismatase-like hydrolases"/>
    <property type="match status" value="1"/>
</dbReference>
<dbReference type="InterPro" id="IPR000868">
    <property type="entry name" value="Isochorismatase-like_dom"/>
</dbReference>
<dbReference type="PANTHER" id="PTHR43540">
    <property type="entry name" value="PEROXYUREIDOACRYLATE/UREIDOACRYLATE AMIDOHYDROLASE-RELATED"/>
    <property type="match status" value="1"/>
</dbReference>
<reference evidence="4 5" key="1">
    <citation type="submission" date="2018-06" db="EMBL/GenBank/DDBJ databases">
        <title>Complete Genomes of Monosporascus.</title>
        <authorList>
            <person name="Robinson A.J."/>
            <person name="Natvig D.O."/>
        </authorList>
    </citation>
    <scope>NUCLEOTIDE SEQUENCE [LARGE SCALE GENOMIC DNA]</scope>
    <source>
        <strain evidence="4 5">CBS 110550</strain>
    </source>
</reference>
<protein>
    <recommendedName>
        <fullName evidence="3">Isochorismatase-like domain-containing protein</fullName>
    </recommendedName>
</protein>
<evidence type="ECO:0000259" key="3">
    <source>
        <dbReference type="Pfam" id="PF00857"/>
    </source>
</evidence>
<dbReference type="AlphaFoldDB" id="A0A4Q4TTP3"/>
<dbReference type="Gene3D" id="3.40.50.850">
    <property type="entry name" value="Isochorismatase-like"/>
    <property type="match status" value="1"/>
</dbReference>
<keyword evidence="2" id="KW-0378">Hydrolase</keyword>